<keyword evidence="2" id="KW-0560">Oxidoreductase</keyword>
<keyword evidence="1 5" id="KW-0732">Signal</keyword>
<protein>
    <submittedName>
        <fullName evidence="7">Outer membrane protein</fullName>
    </submittedName>
</protein>
<feature type="chain" id="PRO_5045627578" evidence="5">
    <location>
        <begin position="24"/>
        <end position="276"/>
    </location>
</feature>
<gene>
    <name evidence="7" type="primary">com1</name>
    <name evidence="7" type="ORF">CleRT_00160</name>
</gene>
<dbReference type="Gene3D" id="3.40.30.10">
    <property type="entry name" value="Glutaredoxin"/>
    <property type="match status" value="1"/>
</dbReference>
<organism evidence="7 8">
    <name type="scientific">Candidatus Coxiella mudrowiae</name>
    <dbReference type="NCBI Taxonomy" id="2054173"/>
    <lineage>
        <taxon>Bacteria</taxon>
        <taxon>Pseudomonadati</taxon>
        <taxon>Pseudomonadota</taxon>
        <taxon>Gammaproteobacteria</taxon>
        <taxon>Legionellales</taxon>
        <taxon>Coxiellaceae</taxon>
        <taxon>Coxiella</taxon>
    </lineage>
</organism>
<evidence type="ECO:0000256" key="2">
    <source>
        <dbReference type="ARBA" id="ARBA00023002"/>
    </source>
</evidence>
<dbReference type="RefSeq" id="WP_053097802.1">
    <property type="nucleotide sequence ID" value="NZ_CP011126.1"/>
</dbReference>
<dbReference type="InterPro" id="IPR036249">
    <property type="entry name" value="Thioredoxin-like_sf"/>
</dbReference>
<keyword evidence="4" id="KW-0676">Redox-active center</keyword>
<dbReference type="InterPro" id="IPR041205">
    <property type="entry name" value="ScsC_N"/>
</dbReference>
<dbReference type="PANTHER" id="PTHR13887:SF14">
    <property type="entry name" value="DISULFIDE BOND FORMATION PROTEIN D"/>
    <property type="match status" value="1"/>
</dbReference>
<evidence type="ECO:0000313" key="7">
    <source>
        <dbReference type="EMBL" id="AKQ33137.1"/>
    </source>
</evidence>
<evidence type="ECO:0000256" key="1">
    <source>
        <dbReference type="ARBA" id="ARBA00022729"/>
    </source>
</evidence>
<dbReference type="InterPro" id="IPR013766">
    <property type="entry name" value="Thioredoxin_domain"/>
</dbReference>
<dbReference type="PANTHER" id="PTHR13887">
    <property type="entry name" value="GLUTATHIONE S-TRANSFERASE KAPPA"/>
    <property type="match status" value="1"/>
</dbReference>
<dbReference type="SUPFAM" id="SSF52833">
    <property type="entry name" value="Thioredoxin-like"/>
    <property type="match status" value="1"/>
</dbReference>
<dbReference type="Proteomes" id="UP000063965">
    <property type="component" value="Chromosome"/>
</dbReference>
<evidence type="ECO:0000256" key="5">
    <source>
        <dbReference type="SAM" id="SignalP"/>
    </source>
</evidence>
<name>A0ABN4HNM0_9COXI</name>
<evidence type="ECO:0000256" key="3">
    <source>
        <dbReference type="ARBA" id="ARBA00023157"/>
    </source>
</evidence>
<reference evidence="7 8" key="1">
    <citation type="journal article" date="2015" name="Genome Biol. Evol.">
        <title>Distinctive Genome Reduction Rates Revealed by Genomic Analyses of Two Coxiella-Like Endosymbionts in Ticks.</title>
        <authorList>
            <person name="Gottlieb Y."/>
            <person name="Lalzar I."/>
            <person name="Klasson L."/>
        </authorList>
    </citation>
    <scope>NUCLEOTIDE SEQUENCE [LARGE SCALE GENOMIC DNA]</scope>
    <source>
        <strain evidence="7 8">CRt</strain>
    </source>
</reference>
<dbReference type="InterPro" id="IPR001853">
    <property type="entry name" value="DSBA-like_thioredoxin_dom"/>
</dbReference>
<feature type="signal peptide" evidence="5">
    <location>
        <begin position="1"/>
        <end position="23"/>
    </location>
</feature>
<accession>A0ABN4HNM0</accession>
<proteinExistence type="predicted"/>
<evidence type="ECO:0000259" key="6">
    <source>
        <dbReference type="PROSITE" id="PS51352"/>
    </source>
</evidence>
<evidence type="ECO:0000313" key="8">
    <source>
        <dbReference type="Proteomes" id="UP000063965"/>
    </source>
</evidence>
<dbReference type="EMBL" id="CP011126">
    <property type="protein sequence ID" value="AKQ33137.1"/>
    <property type="molecule type" value="Genomic_DNA"/>
</dbReference>
<feature type="domain" description="Thioredoxin" evidence="6">
    <location>
        <begin position="35"/>
        <end position="270"/>
    </location>
</feature>
<dbReference type="Pfam" id="PF18312">
    <property type="entry name" value="ScsC_N"/>
    <property type="match status" value="1"/>
</dbReference>
<dbReference type="PROSITE" id="PS51352">
    <property type="entry name" value="THIOREDOXIN_2"/>
    <property type="match status" value="1"/>
</dbReference>
<evidence type="ECO:0000256" key="4">
    <source>
        <dbReference type="ARBA" id="ARBA00023284"/>
    </source>
</evidence>
<dbReference type="Pfam" id="PF01323">
    <property type="entry name" value="DSBA"/>
    <property type="match status" value="1"/>
</dbReference>
<dbReference type="CDD" id="cd03023">
    <property type="entry name" value="DsbA_Com1_like"/>
    <property type="match status" value="1"/>
</dbReference>
<sequence>MKKCFTLSTVFSVAILSANFSIAAPLNPPTVPQPPDVRAPAETATFTPEQKQEIEKIIYEYLINNPEVLVESSQGLQKEEEARQQQQTQVAIKKNAQKLFQDPASPMAGNPNGNVTLVEFFDYQCSHCKEMNPVIQNLVKQNKNLRLVFKELPIFGGQSQFTAKASSASLRQGKYYAFHGALLSVDKPLTNKIVFQTAEKVDLNVDQLKKDMEDYSIQEQLKDNFQLAQALQLVGTPTFVVGNKSLDQFHFIPGATSQKNMQDAINQVANANTKNK</sequence>
<keyword evidence="3" id="KW-1015">Disulfide bond</keyword>
<keyword evidence="8" id="KW-1185">Reference proteome</keyword>